<reference evidence="11" key="3">
    <citation type="submission" date="2025-09" db="UniProtKB">
        <authorList>
            <consortium name="Ensembl"/>
        </authorList>
    </citation>
    <scope>IDENTIFICATION</scope>
</reference>
<dbReference type="PANTHER" id="PTHR45794:SF1">
    <property type="entry name" value="LEUCINE--TRNA LIGASE, CYTOPLASMIC"/>
    <property type="match status" value="1"/>
</dbReference>
<dbReference type="GO" id="GO:0005524">
    <property type="term" value="F:ATP binding"/>
    <property type="evidence" value="ECO:0007669"/>
    <property type="project" value="UniProtKB-KW"/>
</dbReference>
<evidence type="ECO:0000256" key="6">
    <source>
        <dbReference type="ARBA" id="ARBA00022917"/>
    </source>
</evidence>
<evidence type="ECO:0000313" key="11">
    <source>
        <dbReference type="Ensembl" id="ENSNFUP00015012902.1"/>
    </source>
</evidence>
<evidence type="ECO:0000256" key="1">
    <source>
        <dbReference type="ARBA" id="ARBA00005594"/>
    </source>
</evidence>
<accession>A0A8C6L6E7</accession>
<dbReference type="InterPro" id="IPR009008">
    <property type="entry name" value="Val/Leu/Ile-tRNA-synth_edit"/>
</dbReference>
<dbReference type="AlphaFoldDB" id="A0A8C6L6E7"/>
<dbReference type="InterPro" id="IPR002300">
    <property type="entry name" value="aa-tRNA-synth_Ia"/>
</dbReference>
<protein>
    <recommendedName>
        <fullName evidence="2">leucine--tRNA ligase</fullName>
        <ecNumber evidence="2">6.1.1.4</ecNumber>
    </recommendedName>
    <alternativeName>
        <fullName evidence="8">Leucyl-tRNA synthetase</fullName>
    </alternativeName>
</protein>
<keyword evidence="3" id="KW-0436">Ligase</keyword>
<reference evidence="11" key="2">
    <citation type="submission" date="2025-08" db="UniProtKB">
        <authorList>
            <consortium name="Ensembl"/>
        </authorList>
    </citation>
    <scope>IDENTIFICATION</scope>
</reference>
<name>A0A8C6L6E7_NOTFU</name>
<dbReference type="SUPFAM" id="SSF52374">
    <property type="entry name" value="Nucleotidylyl transferase"/>
    <property type="match status" value="1"/>
</dbReference>
<organism evidence="11 12">
    <name type="scientific">Nothobranchius furzeri</name>
    <name type="common">Turquoise killifish</name>
    <dbReference type="NCBI Taxonomy" id="105023"/>
    <lineage>
        <taxon>Eukaryota</taxon>
        <taxon>Metazoa</taxon>
        <taxon>Chordata</taxon>
        <taxon>Craniata</taxon>
        <taxon>Vertebrata</taxon>
        <taxon>Euteleostomi</taxon>
        <taxon>Actinopterygii</taxon>
        <taxon>Neopterygii</taxon>
        <taxon>Teleostei</taxon>
        <taxon>Neoteleostei</taxon>
        <taxon>Acanthomorphata</taxon>
        <taxon>Ovalentaria</taxon>
        <taxon>Atherinomorphae</taxon>
        <taxon>Cyprinodontiformes</taxon>
        <taxon>Nothobranchiidae</taxon>
        <taxon>Nothobranchius</taxon>
    </lineage>
</organism>
<dbReference type="PROSITE" id="PS00178">
    <property type="entry name" value="AA_TRNA_LIGASE_I"/>
    <property type="match status" value="1"/>
</dbReference>
<evidence type="ECO:0000256" key="2">
    <source>
        <dbReference type="ARBA" id="ARBA00013164"/>
    </source>
</evidence>
<dbReference type="EC" id="6.1.1.4" evidence="2"/>
<evidence type="ECO:0000256" key="3">
    <source>
        <dbReference type="ARBA" id="ARBA00022598"/>
    </source>
</evidence>
<dbReference type="Ensembl" id="ENSNFUT00015013553.1">
    <property type="protein sequence ID" value="ENSNFUP00015012902.1"/>
    <property type="gene ID" value="ENSNFUG00015004999.1"/>
</dbReference>
<keyword evidence="5" id="KW-0067">ATP-binding</keyword>
<dbReference type="GO" id="GO:0006429">
    <property type="term" value="P:leucyl-tRNA aminoacylation"/>
    <property type="evidence" value="ECO:0007669"/>
    <property type="project" value="InterPro"/>
</dbReference>
<sequence length="373" mass="42704">MTERKGTAKLDYLRKIELEIQDKWEKERAFEKDAPTTIGESTNKNKFFVTFPYPYMNGRLHLGHTFSLSKCEFAVGYQSLKGKKCLFPFGLHCTGMPIKACADKLKREMELYGNPPQFPDEEEEEETKEKPAASDEIIIKDKAKGKKSKAVAKSGSSTFQWDIMRSLGLNDQEISPFANAEHWLEYFPPLAVKDLKKMGVKVDWRRSFITTDVNPFYDSFVRWHFLTLKERKKIKFGKRYTIFSPKDGQPCMDHDRQTGEGVGPQEYTLIKMKIVEPYTGGAVSCKSIFLVAATLRPETMFGQTNCWVRPDMKYVAFETTSGDVFISTSRSARNMSYQGFTKENGVVPVVMEILGQVRLLLPVTPENPIFFSF</sequence>
<gene>
    <name evidence="11" type="primary">LARS1</name>
</gene>
<dbReference type="SUPFAM" id="SSF50677">
    <property type="entry name" value="ValRS/IleRS/LeuRS editing domain"/>
    <property type="match status" value="1"/>
</dbReference>
<feature type="region of interest" description="Disordered" evidence="9">
    <location>
        <begin position="113"/>
        <end position="134"/>
    </location>
</feature>
<dbReference type="PANTHER" id="PTHR45794">
    <property type="entry name" value="LEUCYL-TRNA SYNTHETASE"/>
    <property type="match status" value="1"/>
</dbReference>
<reference evidence="11" key="1">
    <citation type="submission" date="2014-08" db="EMBL/GenBank/DDBJ databases">
        <authorList>
            <person name="Senf B."/>
            <person name="Petzold A."/>
            <person name="Downie B.R."/>
            <person name="Koch P."/>
            <person name="Platzer M."/>
        </authorList>
    </citation>
    <scope>NUCLEOTIDE SEQUENCE [LARGE SCALE GENOMIC DNA]</scope>
    <source>
        <strain evidence="11">GRZ</strain>
    </source>
</reference>
<dbReference type="Gene3D" id="3.90.740.10">
    <property type="entry name" value="Valyl/Leucyl/Isoleucyl-tRNA synthetase, editing domain"/>
    <property type="match status" value="1"/>
</dbReference>
<evidence type="ECO:0000259" key="10">
    <source>
        <dbReference type="Pfam" id="PF00133"/>
    </source>
</evidence>
<dbReference type="InterPro" id="IPR014729">
    <property type="entry name" value="Rossmann-like_a/b/a_fold"/>
</dbReference>
<dbReference type="FunFam" id="3.40.50.620:FF:000326">
    <property type="entry name" value="Leucine--tRNA ligase, cytoplasmic"/>
    <property type="match status" value="1"/>
</dbReference>
<keyword evidence="12" id="KW-1185">Reference proteome</keyword>
<dbReference type="Pfam" id="PF00133">
    <property type="entry name" value="tRNA-synt_1"/>
    <property type="match status" value="1"/>
</dbReference>
<evidence type="ECO:0000313" key="12">
    <source>
        <dbReference type="Proteomes" id="UP000694548"/>
    </source>
</evidence>
<evidence type="ECO:0000256" key="5">
    <source>
        <dbReference type="ARBA" id="ARBA00022840"/>
    </source>
</evidence>
<dbReference type="GeneTree" id="ENSGT00390000012163"/>
<dbReference type="Gene3D" id="3.40.50.620">
    <property type="entry name" value="HUPs"/>
    <property type="match status" value="1"/>
</dbReference>
<evidence type="ECO:0000256" key="7">
    <source>
        <dbReference type="ARBA" id="ARBA00023146"/>
    </source>
</evidence>
<comment type="similarity">
    <text evidence="1">Belongs to the class-I aminoacyl-tRNA synthetase family.</text>
</comment>
<feature type="domain" description="Aminoacyl-tRNA synthetase class Ia" evidence="10">
    <location>
        <begin position="20"/>
        <end position="104"/>
    </location>
</feature>
<dbReference type="GO" id="GO:0004823">
    <property type="term" value="F:leucine-tRNA ligase activity"/>
    <property type="evidence" value="ECO:0007669"/>
    <property type="project" value="UniProtKB-EC"/>
</dbReference>
<evidence type="ECO:0000256" key="8">
    <source>
        <dbReference type="ARBA" id="ARBA00030520"/>
    </source>
</evidence>
<dbReference type="InterPro" id="IPR004493">
    <property type="entry name" value="Leu-tRNA-synth_Ia_arc/euk"/>
</dbReference>
<keyword evidence="6" id="KW-0648">Protein biosynthesis</keyword>
<dbReference type="Proteomes" id="UP000694548">
    <property type="component" value="Chromosome sgr11"/>
</dbReference>
<dbReference type="GO" id="GO:0002161">
    <property type="term" value="F:aminoacyl-tRNA deacylase activity"/>
    <property type="evidence" value="ECO:0007669"/>
    <property type="project" value="InterPro"/>
</dbReference>
<evidence type="ECO:0000256" key="9">
    <source>
        <dbReference type="SAM" id="MobiDB-lite"/>
    </source>
</evidence>
<keyword evidence="7" id="KW-0030">Aminoacyl-tRNA synthetase</keyword>
<dbReference type="InterPro" id="IPR001412">
    <property type="entry name" value="aa-tRNA-synth_I_CS"/>
</dbReference>
<keyword evidence="4" id="KW-0547">Nucleotide-binding</keyword>
<evidence type="ECO:0000256" key="4">
    <source>
        <dbReference type="ARBA" id="ARBA00022741"/>
    </source>
</evidence>
<proteinExistence type="inferred from homology"/>